<name>A0A8K0SHS2_9HYPO</name>
<feature type="compositionally biased region" description="Low complexity" evidence="1">
    <location>
        <begin position="562"/>
        <end position="579"/>
    </location>
</feature>
<feature type="compositionally biased region" description="Basic and acidic residues" evidence="1">
    <location>
        <begin position="580"/>
        <end position="600"/>
    </location>
</feature>
<evidence type="ECO:0000256" key="1">
    <source>
        <dbReference type="SAM" id="MobiDB-lite"/>
    </source>
</evidence>
<evidence type="ECO:0000313" key="3">
    <source>
        <dbReference type="Proteomes" id="UP000813444"/>
    </source>
</evidence>
<feature type="compositionally biased region" description="Basic residues" evidence="1">
    <location>
        <begin position="769"/>
        <end position="782"/>
    </location>
</feature>
<comment type="caution">
    <text evidence="2">The sequence shown here is derived from an EMBL/GenBank/DDBJ whole genome shotgun (WGS) entry which is preliminary data.</text>
</comment>
<feature type="compositionally biased region" description="Basic and acidic residues" evidence="1">
    <location>
        <begin position="195"/>
        <end position="207"/>
    </location>
</feature>
<dbReference type="OrthoDB" id="3439035at2759"/>
<protein>
    <submittedName>
        <fullName evidence="2">Uncharacterized protein</fullName>
    </submittedName>
</protein>
<feature type="compositionally biased region" description="Acidic residues" evidence="1">
    <location>
        <begin position="829"/>
        <end position="838"/>
    </location>
</feature>
<dbReference type="EMBL" id="JAGPNK010000012">
    <property type="protein sequence ID" value="KAH7310524.1"/>
    <property type="molecule type" value="Genomic_DNA"/>
</dbReference>
<feature type="compositionally biased region" description="Basic and acidic residues" evidence="1">
    <location>
        <begin position="614"/>
        <end position="640"/>
    </location>
</feature>
<accession>A0A8K0SHS2</accession>
<feature type="compositionally biased region" description="Low complexity" evidence="1">
    <location>
        <begin position="89"/>
        <end position="101"/>
    </location>
</feature>
<gene>
    <name evidence="2" type="ORF">B0I35DRAFT_412028</name>
</gene>
<feature type="compositionally biased region" description="Basic and acidic residues" evidence="1">
    <location>
        <begin position="732"/>
        <end position="748"/>
    </location>
</feature>
<feature type="compositionally biased region" description="Acidic residues" evidence="1">
    <location>
        <begin position="665"/>
        <end position="675"/>
    </location>
</feature>
<evidence type="ECO:0000313" key="2">
    <source>
        <dbReference type="EMBL" id="KAH7310524.1"/>
    </source>
</evidence>
<feature type="region of interest" description="Disordered" evidence="1">
    <location>
        <begin position="1"/>
        <end position="270"/>
    </location>
</feature>
<reference evidence="2" key="1">
    <citation type="journal article" date="2021" name="Nat. Commun.">
        <title>Genetic determinants of endophytism in the Arabidopsis root mycobiome.</title>
        <authorList>
            <person name="Mesny F."/>
            <person name="Miyauchi S."/>
            <person name="Thiergart T."/>
            <person name="Pickel B."/>
            <person name="Atanasova L."/>
            <person name="Karlsson M."/>
            <person name="Huettel B."/>
            <person name="Barry K.W."/>
            <person name="Haridas S."/>
            <person name="Chen C."/>
            <person name="Bauer D."/>
            <person name="Andreopoulos W."/>
            <person name="Pangilinan J."/>
            <person name="LaButti K."/>
            <person name="Riley R."/>
            <person name="Lipzen A."/>
            <person name="Clum A."/>
            <person name="Drula E."/>
            <person name="Henrissat B."/>
            <person name="Kohler A."/>
            <person name="Grigoriev I.V."/>
            <person name="Martin F.M."/>
            <person name="Hacquard S."/>
        </authorList>
    </citation>
    <scope>NUCLEOTIDE SEQUENCE</scope>
    <source>
        <strain evidence="2">MPI-CAGE-CH-0235</strain>
    </source>
</reference>
<feature type="region of interest" description="Disordered" evidence="1">
    <location>
        <begin position="885"/>
        <end position="919"/>
    </location>
</feature>
<feature type="compositionally biased region" description="Polar residues" evidence="1">
    <location>
        <begin position="38"/>
        <end position="71"/>
    </location>
</feature>
<dbReference type="AlphaFoldDB" id="A0A8K0SHS2"/>
<keyword evidence="3" id="KW-1185">Reference proteome</keyword>
<feature type="compositionally biased region" description="Basic and acidic residues" evidence="1">
    <location>
        <begin position="443"/>
        <end position="457"/>
    </location>
</feature>
<proteinExistence type="predicted"/>
<feature type="region of interest" description="Disordered" evidence="1">
    <location>
        <begin position="1112"/>
        <end position="1133"/>
    </location>
</feature>
<sequence>MDRDKDAPNGRPNGRPAAQLQVKQSGRKPLFAAPNASGRDNTATTTASKDQTKTRPTSRFRSSTGAPSNRRTSSESHAAPTPLGDRRGSTSSAASSSAGTRIPRPSSSSFSQRKPISLVEAYKLAEREEDADDDDDDASYHPADASPSPAPRAWRAKNEQEERRMRKALAHDHLDVKDRTRALRGQIEAATKAADAQKDGATEEKKSVNANAAVPGTGVSVTDDKKANTENGVALPGDRADKNRPLSGLFGRRTPSKESVPESIGLPPLVPGIEDLPLPSGDSIRQELPFALRPPFTYDINPSPEKSFAWQVDQDFTAGDLQVSDSPMIKVRNQPFADRLNFDESSNIDINSKNRVNPPGSRNTKLDEIRRSEVKQGFNPAERPRRNTRLAEILNRETAAERIPIPDRNLPRPANTKLDEIRQREMDGPSRRALAATRLEEIREKNATARSPDEVRPPRPLSDSGPTFIPEVEPPVRPKSAFETGGQRIPDTPVTVFKNRGRYGADTLDKPADKDGQDIDGGATRADSKDLLRRLARAASNSPSVETESHKLPTPPKEPAEKPTTTTTTTTTTLRPRNTARIDREKRNSTAENKEAEKRLTVGFAEFPGLRRVRSSESTRSKRSSLHSEPDPTDRIEAEMKLFAPMDNYSERGSVRAPSPPPDVKDEEENDDEVEATPRPKRQDPLTMPTPRVTGAYVETPATVKAEDRWNDKATVSKAEKRYSAPELPALRAKERASLRRKSSRDDDTASDPGTDEKKPTASALAPARKPRARSLPRRRPPLRNSAKPPSVKEDLLELQRSNNIEDSTLDEFEEKLSLRKNSLPPLGLDEDDDDDFLSDGKMAPQGENKRKMEQKRTQEEALRQALMAIREARSGIDRFQEQLDQQTGRDKGLVNGSTTDTTEKESVTSTETKATRVSTEKTLPKYPVKMQQEKPVAYVPATESSWTYVQLPVPRLYRRNPEFKLTLLGMLTLLLTLWLAMESSMCALFCRPETCSTATCAWSYDDPVFGQALPVKVDQWTTGGQGRRLLNAAIEEAWDWAADLEDSMRGQDLTDRDTESMTFVQLRQHRRRLYKKGFLDGLGQPRDAEEQRKWDSWRQTRLARERVRELREAGFSSGREDEEVLGGDQRVG</sequence>
<feature type="compositionally biased region" description="Basic and acidic residues" evidence="1">
    <location>
        <begin position="507"/>
        <end position="517"/>
    </location>
</feature>
<feature type="compositionally biased region" description="Basic and acidic residues" evidence="1">
    <location>
        <begin position="156"/>
        <end position="181"/>
    </location>
</feature>
<dbReference type="Proteomes" id="UP000813444">
    <property type="component" value="Unassembled WGS sequence"/>
</dbReference>
<feature type="region of interest" description="Disordered" evidence="1">
    <location>
        <begin position="443"/>
        <end position="856"/>
    </location>
</feature>
<feature type="compositionally biased region" description="Polar residues" evidence="1">
    <location>
        <begin position="105"/>
        <end position="114"/>
    </location>
</feature>
<organism evidence="2 3">
    <name type="scientific">Stachybotrys elegans</name>
    <dbReference type="NCBI Taxonomy" id="80388"/>
    <lineage>
        <taxon>Eukaryota</taxon>
        <taxon>Fungi</taxon>
        <taxon>Dikarya</taxon>
        <taxon>Ascomycota</taxon>
        <taxon>Pezizomycotina</taxon>
        <taxon>Sordariomycetes</taxon>
        <taxon>Hypocreomycetidae</taxon>
        <taxon>Hypocreales</taxon>
        <taxon>Stachybotryaceae</taxon>
        <taxon>Stachybotrys</taxon>
    </lineage>
</organism>
<feature type="compositionally biased region" description="Acidic residues" evidence="1">
    <location>
        <begin position="127"/>
        <end position="137"/>
    </location>
</feature>
<feature type="compositionally biased region" description="Low complexity" evidence="1">
    <location>
        <begin position="140"/>
        <end position="153"/>
    </location>
</feature>